<dbReference type="SUPFAM" id="SSF50465">
    <property type="entry name" value="EF-Tu/eEF-1alpha/eIF2-gamma C-terminal domain"/>
    <property type="match status" value="1"/>
</dbReference>
<dbReference type="CDD" id="cd04171">
    <property type="entry name" value="SelB"/>
    <property type="match status" value="1"/>
</dbReference>
<keyword evidence="10" id="KW-0251">Elongation factor</keyword>
<comment type="function">
    <text evidence="7">Translation factor necessary for the incorporation of selenocysteine into proteins. It probably replaces EF-Tu for the insertion of selenocysteine directed by the UGA codon. SelB binds GTP and GDP.</text>
</comment>
<dbReference type="InterPro" id="IPR031157">
    <property type="entry name" value="G_TR_CS"/>
</dbReference>
<dbReference type="PROSITE" id="PS51722">
    <property type="entry name" value="G_TR_2"/>
    <property type="match status" value="1"/>
</dbReference>
<dbReference type="InterPro" id="IPR036390">
    <property type="entry name" value="WH_DNA-bd_sf"/>
</dbReference>
<dbReference type="PROSITE" id="PS00301">
    <property type="entry name" value="G_TR_1"/>
    <property type="match status" value="1"/>
</dbReference>
<evidence type="ECO:0000256" key="1">
    <source>
        <dbReference type="ARBA" id="ARBA00004496"/>
    </source>
</evidence>
<comment type="caution">
    <text evidence="10">The sequence shown here is derived from an EMBL/GenBank/DDBJ whole genome shotgun (WGS) entry which is preliminary data.</text>
</comment>
<feature type="domain" description="Tr-type G" evidence="9">
    <location>
        <begin position="1"/>
        <end position="169"/>
    </location>
</feature>
<dbReference type="GO" id="GO:0003924">
    <property type="term" value="F:GTPase activity"/>
    <property type="evidence" value="ECO:0007669"/>
    <property type="project" value="InterPro"/>
</dbReference>
<dbReference type="InterPro" id="IPR027417">
    <property type="entry name" value="P-loop_NTPase"/>
</dbReference>
<dbReference type="Pfam" id="PF00009">
    <property type="entry name" value="GTP_EFTU"/>
    <property type="match status" value="1"/>
</dbReference>
<dbReference type="Gene3D" id="2.40.30.10">
    <property type="entry name" value="Translation factors"/>
    <property type="match status" value="1"/>
</dbReference>
<evidence type="ECO:0000256" key="2">
    <source>
        <dbReference type="ARBA" id="ARBA00015953"/>
    </source>
</evidence>
<dbReference type="PANTHER" id="PTHR43721:SF22">
    <property type="entry name" value="ELONGATION FACTOR TU, MITOCHONDRIAL"/>
    <property type="match status" value="1"/>
</dbReference>
<dbReference type="Gene3D" id="3.40.50.300">
    <property type="entry name" value="P-loop containing nucleotide triphosphate hydrolases"/>
    <property type="match status" value="1"/>
</dbReference>
<dbReference type="GO" id="GO:0001514">
    <property type="term" value="P:selenocysteine incorporation"/>
    <property type="evidence" value="ECO:0007669"/>
    <property type="project" value="InterPro"/>
</dbReference>
<dbReference type="NCBIfam" id="TIGR00475">
    <property type="entry name" value="selB"/>
    <property type="match status" value="1"/>
</dbReference>
<name>A0A8I1W976_PLESH</name>
<dbReference type="Gene3D" id="1.10.10.10">
    <property type="entry name" value="Winged helix-like DNA-binding domain superfamily/Winged helix DNA-binding domain"/>
    <property type="match status" value="3"/>
</dbReference>
<dbReference type="InterPro" id="IPR015190">
    <property type="entry name" value="Elong_fac_SelB-wing-hlx_typ-2"/>
</dbReference>
<evidence type="ECO:0000259" key="9">
    <source>
        <dbReference type="PROSITE" id="PS51722"/>
    </source>
</evidence>
<evidence type="ECO:0000256" key="4">
    <source>
        <dbReference type="ARBA" id="ARBA00022741"/>
    </source>
</evidence>
<dbReference type="InterPro" id="IPR036388">
    <property type="entry name" value="WH-like_DNA-bd_sf"/>
</dbReference>
<evidence type="ECO:0000256" key="3">
    <source>
        <dbReference type="ARBA" id="ARBA00022490"/>
    </source>
</evidence>
<keyword evidence="3" id="KW-0963">Cytoplasm</keyword>
<dbReference type="InterPro" id="IPR000795">
    <property type="entry name" value="T_Tr_GTP-bd_dom"/>
</dbReference>
<dbReference type="InterPro" id="IPR015191">
    <property type="entry name" value="SelB_WHD4"/>
</dbReference>
<accession>A0A8I1W976</accession>
<dbReference type="Pfam" id="PF09107">
    <property type="entry name" value="WHD_3rd_SelB"/>
    <property type="match status" value="1"/>
</dbReference>
<evidence type="ECO:0000313" key="11">
    <source>
        <dbReference type="Proteomes" id="UP000664658"/>
    </source>
</evidence>
<dbReference type="SUPFAM" id="SSF46785">
    <property type="entry name" value="Winged helix' DNA-binding domain"/>
    <property type="match status" value="2"/>
</dbReference>
<dbReference type="CDD" id="cd03696">
    <property type="entry name" value="SelB_II"/>
    <property type="match status" value="1"/>
</dbReference>
<dbReference type="FunFam" id="1.10.10.10:FF:000350">
    <property type="entry name" value="Selenocysteine-specific translation elongation factor"/>
    <property type="match status" value="1"/>
</dbReference>
<keyword evidence="5" id="KW-0648">Protein biosynthesis</keyword>
<dbReference type="Pfam" id="PF03144">
    <property type="entry name" value="GTP_EFTU_D2"/>
    <property type="match status" value="1"/>
</dbReference>
<dbReference type="PANTHER" id="PTHR43721">
    <property type="entry name" value="ELONGATION FACTOR TU-RELATED"/>
    <property type="match status" value="1"/>
</dbReference>
<dbReference type="AlphaFoldDB" id="A0A8I1W976"/>
<dbReference type="InterPro" id="IPR057335">
    <property type="entry name" value="Beta-barrel_SelB"/>
</dbReference>
<dbReference type="InterPro" id="IPR009000">
    <property type="entry name" value="Transl_B-barrel_sf"/>
</dbReference>
<evidence type="ECO:0000256" key="6">
    <source>
        <dbReference type="ARBA" id="ARBA00023134"/>
    </source>
</evidence>
<dbReference type="NCBIfam" id="TIGR00231">
    <property type="entry name" value="small_GTP"/>
    <property type="match status" value="1"/>
</dbReference>
<keyword evidence="6" id="KW-0342">GTP-binding</keyword>
<dbReference type="InterPro" id="IPR005225">
    <property type="entry name" value="Small_GTP-bd"/>
</dbReference>
<evidence type="ECO:0000256" key="8">
    <source>
        <dbReference type="ARBA" id="ARBA00031615"/>
    </source>
</evidence>
<organism evidence="10 11">
    <name type="scientific">Plesiomonas shigelloides</name>
    <name type="common">Aeromonas shigelloides</name>
    <dbReference type="NCBI Taxonomy" id="703"/>
    <lineage>
        <taxon>Bacteria</taxon>
        <taxon>Pseudomonadati</taxon>
        <taxon>Pseudomonadota</taxon>
        <taxon>Gammaproteobacteria</taxon>
        <taxon>Enterobacterales</taxon>
        <taxon>Enterobacteriaceae</taxon>
        <taxon>Plesiomonas</taxon>
    </lineage>
</organism>
<dbReference type="GO" id="GO:0003746">
    <property type="term" value="F:translation elongation factor activity"/>
    <property type="evidence" value="ECO:0007669"/>
    <property type="project" value="UniProtKB-KW"/>
</dbReference>
<dbReference type="GO" id="GO:0003723">
    <property type="term" value="F:RNA binding"/>
    <property type="evidence" value="ECO:0007669"/>
    <property type="project" value="InterPro"/>
</dbReference>
<dbReference type="Pfam" id="PF25461">
    <property type="entry name" value="Beta-barrel_SelB"/>
    <property type="match status" value="1"/>
</dbReference>
<comment type="subcellular location">
    <subcellularLocation>
        <location evidence="1">Cytoplasm</location>
    </subcellularLocation>
</comment>
<dbReference type="Proteomes" id="UP000664658">
    <property type="component" value="Unassembled WGS sequence"/>
</dbReference>
<dbReference type="InterPro" id="IPR004161">
    <property type="entry name" value="EFTu-like_2"/>
</dbReference>
<dbReference type="Pfam" id="PF21214">
    <property type="entry name" value="WHD_2nd_SelB_bact"/>
    <property type="match status" value="1"/>
</dbReference>
<dbReference type="GO" id="GO:0097216">
    <property type="term" value="F:guanosine tetraphosphate binding"/>
    <property type="evidence" value="ECO:0007669"/>
    <property type="project" value="UniProtKB-ARBA"/>
</dbReference>
<dbReference type="InterPro" id="IPR050055">
    <property type="entry name" value="EF-Tu_GTPase"/>
</dbReference>
<dbReference type="GO" id="GO:0005737">
    <property type="term" value="C:cytoplasm"/>
    <property type="evidence" value="ECO:0007669"/>
    <property type="project" value="UniProtKB-SubCell"/>
</dbReference>
<sequence>MLIATAGHVDHGKTRLLQALTGINADRLPEEQRRGMTIDLGYAYWPQSDGRVIGFIDVPGHEKFLANMLAGIGGIDHALLLVACDDGVMPQTREHLHLLQLSGVPTLSVVLTKADRVSAERIEHVSHDVQQCLAEYGRDATDIFITASTTGHGIAALQDHLRTLPPAARALNKPFRLAIDRVFTVKGAGTVVTGTALAGQVQLGDTLQLCSARQQVTVQSVTVRSLHAQNRPTEHACAGERIALNLRGADPASIQRGDWLLASAATTNPHHADAPPYCDRLIVSLTPATAFSHWQPLHIYHAASHVTGRLALLSEPTSTNADSTTQPTLAELRLDTPLLLAEQDCLLLRDISARQTLGAAHVVDLFPPLRGKRRPERLTFWQHYHAILGDDAKALALRLTQGALDPVQFMWSRQLPSQTLRQLCQQAQVIHAGDHLLSTTHAAELHQRLLTALSTFHQQHPDQPGVSLSRLLRIALPAEPVRCAEALLRQLLQDGLILHRQGWLHLPTHSVSFNAQQQQQWALILPHLLADTACWVRDLAHACELEESAVRSLLKNAAVQGKVTAIVPDRYCLQSCLLHCAELIRTQQTTQGSTSAADFRDQLGIGRKLAIQILEYFDRSGFTRRRGNAHLLRDPLMFTLAEEMSFTQQPTNEVNSGNSIVKARQETHHETDMANTTVDTLTAAARPA</sequence>
<evidence type="ECO:0000313" key="10">
    <source>
        <dbReference type="EMBL" id="MBO1109545.1"/>
    </source>
</evidence>
<dbReference type="InterPro" id="IPR048931">
    <property type="entry name" value="WHD_2nd_SelB_bact"/>
</dbReference>
<dbReference type="EMBL" id="JAFNAA010000020">
    <property type="protein sequence ID" value="MBO1109545.1"/>
    <property type="molecule type" value="Genomic_DNA"/>
</dbReference>
<evidence type="ECO:0000256" key="7">
    <source>
        <dbReference type="ARBA" id="ARBA00025526"/>
    </source>
</evidence>
<evidence type="ECO:0000256" key="5">
    <source>
        <dbReference type="ARBA" id="ARBA00022917"/>
    </source>
</evidence>
<dbReference type="Pfam" id="PF09106">
    <property type="entry name" value="WHD_2nd_SelB"/>
    <property type="match status" value="1"/>
</dbReference>
<dbReference type="InterPro" id="IPR004535">
    <property type="entry name" value="Transl_elong_SelB"/>
</dbReference>
<protein>
    <recommendedName>
        <fullName evidence="2">Selenocysteine-specific elongation factor</fullName>
    </recommendedName>
    <alternativeName>
        <fullName evidence="8">SelB translation factor</fullName>
    </alternativeName>
</protein>
<dbReference type="InterPro" id="IPR009001">
    <property type="entry name" value="Transl_elong_EF1A/Init_IF2_C"/>
</dbReference>
<dbReference type="FunFam" id="3.40.50.300:FF:001064">
    <property type="entry name" value="Selenocysteine-specific translation elongation factor"/>
    <property type="match status" value="1"/>
</dbReference>
<dbReference type="GO" id="GO:0005525">
    <property type="term" value="F:GTP binding"/>
    <property type="evidence" value="ECO:0007669"/>
    <property type="project" value="UniProtKB-KW"/>
</dbReference>
<reference evidence="10" key="1">
    <citation type="submission" date="2021-03" db="EMBL/GenBank/DDBJ databases">
        <title>Plesiomonas shigelloides zfcc0051, isolated from zebrafish feces.</title>
        <authorList>
            <person name="Vanderhoek Z."/>
            <person name="Gaulke C."/>
        </authorList>
    </citation>
    <scope>NUCLEOTIDE SEQUENCE</scope>
    <source>
        <strain evidence="10">Zfcc0051</strain>
    </source>
</reference>
<dbReference type="SUPFAM" id="SSF52540">
    <property type="entry name" value="P-loop containing nucleoside triphosphate hydrolases"/>
    <property type="match status" value="1"/>
</dbReference>
<keyword evidence="4" id="KW-0547">Nucleotide-binding</keyword>
<dbReference type="SUPFAM" id="SSF50447">
    <property type="entry name" value="Translation proteins"/>
    <property type="match status" value="1"/>
</dbReference>
<gene>
    <name evidence="10" type="primary">selB</name>
    <name evidence="10" type="ORF">J2R62_15260</name>
</gene>
<proteinExistence type="predicted"/>